<evidence type="ECO:0000313" key="3">
    <source>
        <dbReference type="Proteomes" id="UP000185491"/>
    </source>
</evidence>
<gene>
    <name evidence="2" type="ORF">CPHO_01560</name>
</gene>
<dbReference type="RefSeq" id="WP_075736356.1">
    <property type="nucleotide sequence ID" value="NZ_CP009249.1"/>
</dbReference>
<dbReference type="InterPro" id="IPR003615">
    <property type="entry name" value="HNH_nuc"/>
</dbReference>
<keyword evidence="3" id="KW-1185">Reference proteome</keyword>
<name>A0A1L7D661_9CORY</name>
<dbReference type="KEGG" id="cpho:CPHO_01560"/>
<dbReference type="STRING" id="161895.CPHO_01560"/>
<dbReference type="CDD" id="cd00085">
    <property type="entry name" value="HNHc"/>
    <property type="match status" value="1"/>
</dbReference>
<accession>A0A1L7D661</accession>
<sequence>MNLDEYANYVSRGLTPVEQAHGRTEEELLALFDSAHALTLRALGAVYFGETPFTGKQRTARRLAGKHSLTSLINIERHAGREKHAREIWDLRLKLCAVPAQRVDQVAKDHFAAKRKAKGGPEAGVRVTRRGQGNNTLSLTAKPSVIADMLGVLDSVNAQDRLQAAEAVFFEKSGGSLPAVSTNIIITLEDWAKLVSGDGAELTLQLTNGSTLTGKEYLERRLADQGFVTLVDPVEGPVNLYRIKRFASWKQRTMIAAKYPHCVWPDCHKPADECEFHHIDSWQGGGFTNVDNLVPMCAYHNGVNEDSGPADSRGKVVRIDGEVAWVSPRTGTPRFAETAF</sequence>
<reference evidence="2 3" key="1">
    <citation type="submission" date="2014-08" db="EMBL/GenBank/DDBJ databases">
        <title>Complete genome sequence of Corynebacterium phocae M408/89/1(T)(=DSM 44612(T)), isolated from the common seal (Phoca vitulina).</title>
        <authorList>
            <person name="Ruckert C."/>
            <person name="Albersmeier A."/>
            <person name="Winkler A."/>
            <person name="Kalinowski J."/>
        </authorList>
    </citation>
    <scope>NUCLEOTIDE SEQUENCE [LARGE SCALE GENOMIC DNA]</scope>
    <source>
        <strain evidence="2 3">M408/89/1</strain>
    </source>
</reference>
<feature type="domain" description="HNH nuclease" evidence="1">
    <location>
        <begin position="250"/>
        <end position="302"/>
    </location>
</feature>
<evidence type="ECO:0000313" key="2">
    <source>
        <dbReference type="EMBL" id="APT93595.1"/>
    </source>
</evidence>
<organism evidence="2 3">
    <name type="scientific">Corynebacterium phocae</name>
    <dbReference type="NCBI Taxonomy" id="161895"/>
    <lineage>
        <taxon>Bacteria</taxon>
        <taxon>Bacillati</taxon>
        <taxon>Actinomycetota</taxon>
        <taxon>Actinomycetes</taxon>
        <taxon>Mycobacteriales</taxon>
        <taxon>Corynebacteriaceae</taxon>
        <taxon>Corynebacterium</taxon>
    </lineage>
</organism>
<evidence type="ECO:0000259" key="1">
    <source>
        <dbReference type="SMART" id="SM00507"/>
    </source>
</evidence>
<dbReference type="AlphaFoldDB" id="A0A1L7D661"/>
<dbReference type="Proteomes" id="UP000185491">
    <property type="component" value="Chromosome"/>
</dbReference>
<dbReference type="Gene3D" id="1.10.30.50">
    <property type="match status" value="1"/>
</dbReference>
<proteinExistence type="predicted"/>
<protein>
    <recommendedName>
        <fullName evidence="1">HNH nuclease domain-containing protein</fullName>
    </recommendedName>
</protein>
<dbReference type="SMART" id="SM00507">
    <property type="entry name" value="HNHc"/>
    <property type="match status" value="1"/>
</dbReference>
<dbReference type="EMBL" id="CP009249">
    <property type="protein sequence ID" value="APT93595.1"/>
    <property type="molecule type" value="Genomic_DNA"/>
</dbReference>
<dbReference type="OrthoDB" id="4412276at2"/>